<evidence type="ECO:0000313" key="2">
    <source>
        <dbReference type="EMBL" id="TVS27444.1"/>
    </source>
</evidence>
<dbReference type="AlphaFoldDB" id="A0A6C1TVM6"/>
<organism evidence="2 3">
    <name type="scientific">Corynebacterium sanguinis</name>
    <dbReference type="NCBI Taxonomy" id="2594913"/>
    <lineage>
        <taxon>Bacteria</taxon>
        <taxon>Bacillati</taxon>
        <taxon>Actinomycetota</taxon>
        <taxon>Actinomycetes</taxon>
        <taxon>Mycobacteriales</taxon>
        <taxon>Corynebacteriaceae</taxon>
        <taxon>Corynebacterium</taxon>
    </lineage>
</organism>
<gene>
    <name evidence="2" type="ORF">EKI59_08615</name>
</gene>
<dbReference type="RefSeq" id="WP_136651862.1">
    <property type="nucleotide sequence ID" value="NZ_JALXLI010000035.1"/>
</dbReference>
<dbReference type="InterPro" id="IPR026001">
    <property type="entry name" value="Abi-like_C"/>
</dbReference>
<reference evidence="2 3" key="1">
    <citation type="submission" date="2018-12" db="EMBL/GenBank/DDBJ databases">
        <title>Corynebacterium sanguinis sp. nov., a clinically-associated and environmental corynebacterium.</title>
        <authorList>
            <person name="Gonzales-Siles L."/>
            <person name="Jaen-Luchoro D."/>
            <person name="Cardew S."/>
            <person name="Inganas E."/>
            <person name="Ohlen M."/>
            <person name="Jensie-Markopolous S."/>
            <person name="Pinyeiro-Iglesias B."/>
            <person name="Molin K."/>
            <person name="Skovbjerg S."/>
            <person name="Svensson-Stadler L."/>
            <person name="Funke G."/>
            <person name="Moore E.R.B."/>
        </authorList>
    </citation>
    <scope>NUCLEOTIDE SEQUENCE [LARGE SCALE GENOMIC DNA]</scope>
    <source>
        <strain evidence="2 3">58734</strain>
    </source>
</reference>
<dbReference type="EMBL" id="RXIR01000019">
    <property type="protein sequence ID" value="TVS27444.1"/>
    <property type="molecule type" value="Genomic_DNA"/>
</dbReference>
<name>A0A6C1TVM6_9CORY</name>
<comment type="caution">
    <text evidence="2">The sequence shown here is derived from an EMBL/GenBank/DDBJ whole genome shotgun (WGS) entry which is preliminary data.</text>
</comment>
<accession>A0A6C1TVM6</accession>
<dbReference type="Pfam" id="PF14355">
    <property type="entry name" value="Abi_C"/>
    <property type="match status" value="1"/>
</dbReference>
<protein>
    <recommendedName>
        <fullName evidence="1">Abortive infection protein-like C-terminal domain-containing protein</fullName>
    </recommendedName>
</protein>
<evidence type="ECO:0000259" key="1">
    <source>
        <dbReference type="Pfam" id="PF14355"/>
    </source>
</evidence>
<evidence type="ECO:0000313" key="3">
    <source>
        <dbReference type="Proteomes" id="UP000336646"/>
    </source>
</evidence>
<sequence>MTRMLLKYREVDFERPRHFDDSNWEGLLLEQQRFDRAVLAEDLGDVVGSLKTMIESISKTVLELGGESPNNNTKFPVVFQSAHAKLLDQSIEGHNLEGPSRNVLEQTRKMILSLDEIRNQSGSGHGRTFSPDIKPDTVEVLSAIAFSWIHWALPRIDNFAEGRPDVLIRDLIVINNTFTRGRLVNRLLDANLDKLEPKQQREIGLAVARRGMQGTFVVWEDGVEDCARSDSIKDWPVGYREGVFQGLYTDKIGNFHANSSSILISLRVIDPIPDIEDLVKETNEVCKASVPLHPERAWDDLVTRQRLDAAFQQQIEHRSAEDAEQLWQLKATLGLPPF</sequence>
<dbReference type="OrthoDB" id="5139861at2"/>
<proteinExistence type="predicted"/>
<dbReference type="Proteomes" id="UP000336646">
    <property type="component" value="Unassembled WGS sequence"/>
</dbReference>
<feature type="domain" description="Abortive infection protein-like C-terminal" evidence="1">
    <location>
        <begin position="79"/>
        <end position="152"/>
    </location>
</feature>